<reference evidence="4" key="1">
    <citation type="submission" date="2010-05" db="EMBL/GenBank/DDBJ databases">
        <title>The genome sequence of Magnaporthe poae strain ATCC 64411.</title>
        <authorList>
            <person name="Ma L.-J."/>
            <person name="Dead R."/>
            <person name="Young S."/>
            <person name="Zeng Q."/>
            <person name="Koehrsen M."/>
            <person name="Alvarado L."/>
            <person name="Berlin A."/>
            <person name="Chapman S.B."/>
            <person name="Chen Z."/>
            <person name="Freedman E."/>
            <person name="Gellesch M."/>
            <person name="Goldberg J."/>
            <person name="Griggs A."/>
            <person name="Gujja S."/>
            <person name="Heilman E.R."/>
            <person name="Heiman D."/>
            <person name="Hepburn T."/>
            <person name="Howarth C."/>
            <person name="Jen D."/>
            <person name="Larson L."/>
            <person name="Mehta T."/>
            <person name="Neiman D."/>
            <person name="Pearson M."/>
            <person name="Roberts A."/>
            <person name="Saif S."/>
            <person name="Shea T."/>
            <person name="Shenoy N."/>
            <person name="Sisk P."/>
            <person name="Stolte C."/>
            <person name="Sykes S."/>
            <person name="Walk T."/>
            <person name="White J."/>
            <person name="Yandava C."/>
            <person name="Haas B."/>
            <person name="Nusbaum C."/>
            <person name="Birren B."/>
        </authorList>
    </citation>
    <scope>NUCLEOTIDE SEQUENCE [LARGE SCALE GENOMIC DNA]</scope>
    <source>
        <strain evidence="4">ATCC 64411 / 73-15</strain>
    </source>
</reference>
<evidence type="ECO:0000313" key="4">
    <source>
        <dbReference type="Proteomes" id="UP000011715"/>
    </source>
</evidence>
<dbReference type="EMBL" id="GL876975">
    <property type="protein sequence ID" value="KLU90641.1"/>
    <property type="molecule type" value="Genomic_DNA"/>
</dbReference>
<reference evidence="3" key="4">
    <citation type="journal article" date="2015" name="G3 (Bethesda)">
        <title>Genome sequences of three phytopathogenic species of the Magnaporthaceae family of fungi.</title>
        <authorList>
            <person name="Okagaki L.H."/>
            <person name="Nunes C.C."/>
            <person name="Sailsbery J."/>
            <person name="Clay B."/>
            <person name="Brown D."/>
            <person name="John T."/>
            <person name="Oh Y."/>
            <person name="Young N."/>
            <person name="Fitzgerald M."/>
            <person name="Haas B.J."/>
            <person name="Zeng Q."/>
            <person name="Young S."/>
            <person name="Adiconis X."/>
            <person name="Fan L."/>
            <person name="Levin J.Z."/>
            <person name="Mitchell T.K."/>
            <person name="Okubara P.A."/>
            <person name="Farman M.L."/>
            <person name="Kohn L.M."/>
            <person name="Birren B."/>
            <person name="Ma L.-J."/>
            <person name="Dean R.A."/>
        </authorList>
    </citation>
    <scope>NUCLEOTIDE SEQUENCE</scope>
    <source>
        <strain evidence="3">ATCC 64411 / 73-15</strain>
    </source>
</reference>
<dbReference type="OrthoDB" id="1658288at2759"/>
<evidence type="ECO:0000256" key="1">
    <source>
        <dbReference type="SAM" id="MobiDB-lite"/>
    </source>
</evidence>
<evidence type="ECO:0000313" key="3">
    <source>
        <dbReference type="EnsemblFungi" id="MAPG_10493T0"/>
    </source>
</evidence>
<feature type="region of interest" description="Disordered" evidence="1">
    <location>
        <begin position="15"/>
        <end position="39"/>
    </location>
</feature>
<organism evidence="3 4">
    <name type="scientific">Magnaporthiopsis poae (strain ATCC 64411 / 73-15)</name>
    <name type="common">Kentucky bluegrass fungus</name>
    <name type="synonym">Magnaporthe poae</name>
    <dbReference type="NCBI Taxonomy" id="644358"/>
    <lineage>
        <taxon>Eukaryota</taxon>
        <taxon>Fungi</taxon>
        <taxon>Dikarya</taxon>
        <taxon>Ascomycota</taxon>
        <taxon>Pezizomycotina</taxon>
        <taxon>Sordariomycetes</taxon>
        <taxon>Sordariomycetidae</taxon>
        <taxon>Magnaporthales</taxon>
        <taxon>Magnaporthaceae</taxon>
        <taxon>Magnaporthiopsis</taxon>
    </lineage>
</organism>
<dbReference type="AlphaFoldDB" id="A0A0C4ECR0"/>
<dbReference type="PANTHER" id="PTHR48182:SF3">
    <property type="entry name" value="DUF676 DOMAIN-CONTAINING PROTEIN"/>
    <property type="match status" value="1"/>
</dbReference>
<dbReference type="EMBL" id="ADBL01002344">
    <property type="status" value="NOT_ANNOTATED_CDS"/>
    <property type="molecule type" value="Genomic_DNA"/>
</dbReference>
<dbReference type="PANTHER" id="PTHR48182">
    <property type="entry name" value="PROTEIN SERAC1"/>
    <property type="match status" value="1"/>
</dbReference>
<dbReference type="eggNOG" id="KOG2029">
    <property type="taxonomic scope" value="Eukaryota"/>
</dbReference>
<reference evidence="2" key="2">
    <citation type="submission" date="2010-05" db="EMBL/GenBank/DDBJ databases">
        <title>The Genome Sequence of Magnaporthe poae strain ATCC 64411.</title>
        <authorList>
            <consortium name="The Broad Institute Genome Sequencing Platform"/>
            <consortium name="Broad Institute Genome Sequencing Center for Infectious Disease"/>
            <person name="Ma L.-J."/>
            <person name="Dead R."/>
            <person name="Young S."/>
            <person name="Zeng Q."/>
            <person name="Koehrsen M."/>
            <person name="Alvarado L."/>
            <person name="Berlin A."/>
            <person name="Chapman S.B."/>
            <person name="Chen Z."/>
            <person name="Freedman E."/>
            <person name="Gellesch M."/>
            <person name="Goldberg J."/>
            <person name="Griggs A."/>
            <person name="Gujja S."/>
            <person name="Heilman E.R."/>
            <person name="Heiman D."/>
            <person name="Hepburn T."/>
            <person name="Howarth C."/>
            <person name="Jen D."/>
            <person name="Larson L."/>
            <person name="Mehta T."/>
            <person name="Neiman D."/>
            <person name="Pearson M."/>
            <person name="Roberts A."/>
            <person name="Saif S."/>
            <person name="Shea T."/>
            <person name="Shenoy N."/>
            <person name="Sisk P."/>
            <person name="Stolte C."/>
            <person name="Sykes S."/>
            <person name="Walk T."/>
            <person name="White J."/>
            <person name="Yandava C."/>
            <person name="Haas B."/>
            <person name="Nusbaum C."/>
            <person name="Birren B."/>
        </authorList>
    </citation>
    <scope>NUCLEOTIDE SEQUENCE</scope>
    <source>
        <strain evidence="2">ATCC 64411</strain>
    </source>
</reference>
<reference evidence="3" key="5">
    <citation type="submission" date="2015-06" db="UniProtKB">
        <authorList>
            <consortium name="EnsemblFungi"/>
        </authorList>
    </citation>
    <scope>IDENTIFICATION</scope>
    <source>
        <strain evidence="3">ATCC 64411</strain>
    </source>
</reference>
<sequence>MSASFFKKIVPVKVKKDGEDNQRQPVDSRRSEIPEEPPVPHDFDALSHGLFVLHPTAEVYVEPEAIEVDIVAIHGLNGSVRNTWTDPATGNFWLEDQLPDAIPASRIMTFGYDSGLAFSRSRSGIDNFSRDLLNRLRVARNTHEVKFSQPLLGGIVVKKVRNTAKPSAQHPTPESLPADQRPFVAQALVMAHEDADRFGAILRSTVGIVFLGTPHRGSEMVKWTALLTNVINVASFGQGIRKTLLENLDVDSAVLTEISRQFVPRAKPPMMIMSFIEQQIERPLTTLVVPERSAILGLHNERVIPLNAHHRNICRFRGARDQNYILVEAAIKELAFGGGQGVQELNHELRHTDSRSTDGFMKDTPGLLKRAGRDPDEILPGVLNAPAAVGDSNIIHRNAEFICAVDHPAATCALATSNSMYSNPAPATIPVAGTPSTSSSASAIQTPYTSLNSLSRKLDGPVIRQVPSEASVQEPAEMLNIRIDGLLTTLTLENYGSEPQSCTLQLPGDTRFRELQSKLEEAVPGLREMVGFNFPGHEGIIDHIWKDVFTTPIEVTSGRPCYDASRGLMINLSQPVAAFLSKAFPTPIEAALYRDSTPSAATVADDSPFAQVSSSRIAVGRPGRKNRSTDLKITFQRTIRVPETQRRYDLPPGLGGFPIFDIRPFSASLPASVVDKGGLFFPMYRTSFYLITRLTPPLRPRDGAQSLSAVPPGPRVLFR</sequence>
<accession>A0A0C4ECR0</accession>
<dbReference type="EnsemblFungi" id="MAPG_10493T0">
    <property type="protein sequence ID" value="MAPG_10493T0"/>
    <property type="gene ID" value="MAPG_10493"/>
</dbReference>
<evidence type="ECO:0000313" key="2">
    <source>
        <dbReference type="EMBL" id="KLU90641.1"/>
    </source>
</evidence>
<keyword evidence="4" id="KW-1185">Reference proteome</keyword>
<gene>
    <name evidence="2" type="ORF">MAPG_10493</name>
</gene>
<dbReference type="InterPro" id="IPR052374">
    <property type="entry name" value="SERAC1"/>
</dbReference>
<dbReference type="Proteomes" id="UP000011715">
    <property type="component" value="Unassembled WGS sequence"/>
</dbReference>
<reference evidence="2" key="3">
    <citation type="submission" date="2011-03" db="EMBL/GenBank/DDBJ databases">
        <title>Annotation of Magnaporthe poae ATCC 64411.</title>
        <authorList>
            <person name="Ma L.-J."/>
            <person name="Dead R."/>
            <person name="Young S.K."/>
            <person name="Zeng Q."/>
            <person name="Gargeya S."/>
            <person name="Fitzgerald M."/>
            <person name="Haas B."/>
            <person name="Abouelleil A."/>
            <person name="Alvarado L."/>
            <person name="Arachchi H.M."/>
            <person name="Berlin A."/>
            <person name="Brown A."/>
            <person name="Chapman S.B."/>
            <person name="Chen Z."/>
            <person name="Dunbar C."/>
            <person name="Freedman E."/>
            <person name="Gearin G."/>
            <person name="Gellesch M."/>
            <person name="Goldberg J."/>
            <person name="Griggs A."/>
            <person name="Gujja S."/>
            <person name="Heiman D."/>
            <person name="Howarth C."/>
            <person name="Larson L."/>
            <person name="Lui A."/>
            <person name="MacDonald P.J.P."/>
            <person name="Mehta T."/>
            <person name="Montmayeur A."/>
            <person name="Murphy C."/>
            <person name="Neiman D."/>
            <person name="Pearson M."/>
            <person name="Priest M."/>
            <person name="Roberts A."/>
            <person name="Saif S."/>
            <person name="Shea T."/>
            <person name="Shenoy N."/>
            <person name="Sisk P."/>
            <person name="Stolte C."/>
            <person name="Sykes S."/>
            <person name="Yandava C."/>
            <person name="Wortman J."/>
            <person name="Nusbaum C."/>
            <person name="Birren B."/>
        </authorList>
    </citation>
    <scope>NUCLEOTIDE SEQUENCE</scope>
    <source>
        <strain evidence="2">ATCC 64411</strain>
    </source>
</reference>
<name>A0A0C4ECR0_MAGP6</name>
<protein>
    <submittedName>
        <fullName evidence="2 3">Uncharacterized protein</fullName>
    </submittedName>
</protein>
<proteinExistence type="predicted"/>
<dbReference type="VEuPathDB" id="FungiDB:MAPG_10493"/>